<dbReference type="InterPro" id="IPR011059">
    <property type="entry name" value="Metal-dep_hydrolase_composite"/>
</dbReference>
<dbReference type="Pfam" id="PF07969">
    <property type="entry name" value="Amidohydro_3"/>
    <property type="match status" value="1"/>
</dbReference>
<dbReference type="InterPro" id="IPR032466">
    <property type="entry name" value="Metal_Hydrolase"/>
</dbReference>
<dbReference type="PANTHER" id="PTHR22642">
    <property type="entry name" value="IMIDAZOLONEPROPIONASE"/>
    <property type="match status" value="1"/>
</dbReference>
<evidence type="ECO:0000259" key="2">
    <source>
        <dbReference type="Pfam" id="PF07969"/>
    </source>
</evidence>
<feature type="domain" description="Amidohydrolase 3" evidence="2">
    <location>
        <begin position="74"/>
        <end position="548"/>
    </location>
</feature>
<accession>A0A840YV13</accession>
<reference evidence="3 4" key="1">
    <citation type="submission" date="2020-08" db="EMBL/GenBank/DDBJ databases">
        <title>Genomic Encyclopedia of Type Strains, Phase IV (KMG-IV): sequencing the most valuable type-strain genomes for metagenomic binning, comparative biology and taxonomic classification.</title>
        <authorList>
            <person name="Goeker M."/>
        </authorList>
    </citation>
    <scope>NUCLEOTIDE SEQUENCE [LARGE SCALE GENOMIC DNA]</scope>
    <source>
        <strain evidence="3 4">DSM 27203</strain>
    </source>
</reference>
<dbReference type="Gene3D" id="3.10.310.70">
    <property type="match status" value="1"/>
</dbReference>
<protein>
    <recommendedName>
        <fullName evidence="2">Amidohydrolase 3 domain-containing protein</fullName>
    </recommendedName>
</protein>
<dbReference type="InterPro" id="IPR033932">
    <property type="entry name" value="YtcJ-like"/>
</dbReference>
<dbReference type="AlphaFoldDB" id="A0A840YV13"/>
<feature type="chain" id="PRO_5032294700" description="Amidohydrolase 3 domain-containing protein" evidence="1">
    <location>
        <begin position="24"/>
        <end position="556"/>
    </location>
</feature>
<evidence type="ECO:0000313" key="4">
    <source>
        <dbReference type="Proteomes" id="UP000554342"/>
    </source>
</evidence>
<keyword evidence="1" id="KW-0732">Signal</keyword>
<dbReference type="InterPro" id="IPR013108">
    <property type="entry name" value="Amidohydro_3"/>
</dbReference>
<dbReference type="EMBL" id="JACIJI010000001">
    <property type="protein sequence ID" value="MBB5717416.1"/>
    <property type="molecule type" value="Genomic_DNA"/>
</dbReference>
<dbReference type="Gene3D" id="2.30.40.10">
    <property type="entry name" value="Urease, subunit C, domain 1"/>
    <property type="match status" value="1"/>
</dbReference>
<feature type="signal peptide" evidence="1">
    <location>
        <begin position="1"/>
        <end position="23"/>
    </location>
</feature>
<dbReference type="Gene3D" id="3.20.20.140">
    <property type="entry name" value="Metal-dependent hydrolases"/>
    <property type="match status" value="1"/>
</dbReference>
<gene>
    <name evidence="3" type="ORF">FHR23_000323</name>
</gene>
<proteinExistence type="predicted"/>
<comment type="caution">
    <text evidence="3">The sequence shown here is derived from an EMBL/GenBank/DDBJ whole genome shotgun (WGS) entry which is preliminary data.</text>
</comment>
<dbReference type="GO" id="GO:0016810">
    <property type="term" value="F:hydrolase activity, acting on carbon-nitrogen (but not peptide) bonds"/>
    <property type="evidence" value="ECO:0007669"/>
    <property type="project" value="InterPro"/>
</dbReference>
<dbReference type="Proteomes" id="UP000554342">
    <property type="component" value="Unassembled WGS sequence"/>
</dbReference>
<dbReference type="CDD" id="cd01300">
    <property type="entry name" value="YtcJ_like"/>
    <property type="match status" value="1"/>
</dbReference>
<evidence type="ECO:0000256" key="1">
    <source>
        <dbReference type="SAM" id="SignalP"/>
    </source>
</evidence>
<dbReference type="SUPFAM" id="SSF51338">
    <property type="entry name" value="Composite domain of metallo-dependent hydrolases"/>
    <property type="match status" value="1"/>
</dbReference>
<dbReference type="PANTHER" id="PTHR22642:SF2">
    <property type="entry name" value="PROTEIN LONG AFTER FAR-RED 3"/>
    <property type="match status" value="1"/>
</dbReference>
<sequence>MISRLLALAASIVLMCGATLAHADGLIDNVNGIALDRNGEVVHFTGLTIGQDGRITALLSDHDKRPKHPDWRTDMHGKTLIPGMVDAHGHVMELGLRKLSLDLSDTTSLAEAQAKLATFADKNQGRPWILGGGWTQESWGMSNFPTAADLDKAVSERPVWLTRADGHAGWANSAALKAADITAKTSEPKGGRIIRDAKGNPTGILIGTAQKLMEKVVPQPSPKDLDAAFQAAQEALLSVGITATDDMGTSVADWMAFRRAGDKGQLRLRIVSYADSVKTATLIAGPGPTPWLYDGKLRCIGIKYGEDGTLGTRGAWLKAPYADAPKDTGLPLLTTDQLLNLMSRASMDHFQVAVDAYGDKANQTVLDSIDELTETYKGDRRWRIEHAQIVDPDDLPRFGKHGIIASMEPVRAVSERAMATARLGPDRLKGAFAWNAMLANKVPLAFGSDYPVEEPNPFIGWAVAFTRQDADGRPFGGWTPEQAVSRVQAWRAFTQTGAYASFAEKDFGTLAPGEQADFLIVDRDPLLVSPTDLRQTQVLQTWVGGKPVWERKGNAQ</sequence>
<keyword evidence="4" id="KW-1185">Reference proteome</keyword>
<name>A0A840YV13_9SPHN</name>
<evidence type="ECO:0000313" key="3">
    <source>
        <dbReference type="EMBL" id="MBB5717416.1"/>
    </source>
</evidence>
<dbReference type="SUPFAM" id="SSF51556">
    <property type="entry name" value="Metallo-dependent hydrolases"/>
    <property type="match status" value="1"/>
</dbReference>
<organism evidence="3 4">
    <name type="scientific">Stakelama sediminis</name>
    <dbReference type="NCBI Taxonomy" id="463200"/>
    <lineage>
        <taxon>Bacteria</taxon>
        <taxon>Pseudomonadati</taxon>
        <taxon>Pseudomonadota</taxon>
        <taxon>Alphaproteobacteria</taxon>
        <taxon>Sphingomonadales</taxon>
        <taxon>Sphingomonadaceae</taxon>
        <taxon>Stakelama</taxon>
    </lineage>
</organism>